<dbReference type="PROSITE" id="PS50835">
    <property type="entry name" value="IG_LIKE"/>
    <property type="match status" value="1"/>
</dbReference>
<evidence type="ECO:0000256" key="2">
    <source>
        <dbReference type="ARBA" id="ARBA00023136"/>
    </source>
</evidence>
<keyword evidence="6" id="KW-1185">Reference proteome</keyword>
<evidence type="ECO:0000259" key="4">
    <source>
        <dbReference type="PROSITE" id="PS50835"/>
    </source>
</evidence>
<dbReference type="SMART" id="SM00409">
    <property type="entry name" value="IG"/>
    <property type="match status" value="1"/>
</dbReference>
<dbReference type="GO" id="GO:0009897">
    <property type="term" value="C:external side of plasma membrane"/>
    <property type="evidence" value="ECO:0007669"/>
    <property type="project" value="TreeGrafter"/>
</dbReference>
<dbReference type="Gene3D" id="2.60.40.10">
    <property type="entry name" value="Immunoglobulins"/>
    <property type="match status" value="1"/>
</dbReference>
<comment type="subcellular location">
    <subcellularLocation>
        <location evidence="1">Membrane</location>
    </subcellularLocation>
</comment>
<evidence type="ECO:0000256" key="1">
    <source>
        <dbReference type="ARBA" id="ARBA00004370"/>
    </source>
</evidence>
<dbReference type="Proteomes" id="UP000261500">
    <property type="component" value="Unplaced"/>
</dbReference>
<keyword evidence="2" id="KW-0472">Membrane</keyword>
<dbReference type="PANTHER" id="PTHR24100:SF151">
    <property type="entry name" value="ICOS LIGAND"/>
    <property type="match status" value="1"/>
</dbReference>
<dbReference type="InterPro" id="IPR007110">
    <property type="entry name" value="Ig-like_dom"/>
</dbReference>
<evidence type="ECO:0000256" key="3">
    <source>
        <dbReference type="ARBA" id="ARBA00023319"/>
    </source>
</evidence>
<evidence type="ECO:0000313" key="6">
    <source>
        <dbReference type="Proteomes" id="UP000261500"/>
    </source>
</evidence>
<dbReference type="Pfam" id="PF07686">
    <property type="entry name" value="V-set"/>
    <property type="match status" value="1"/>
</dbReference>
<dbReference type="InterPro" id="IPR003598">
    <property type="entry name" value="Ig_sub2"/>
</dbReference>
<dbReference type="GO" id="GO:0001817">
    <property type="term" value="P:regulation of cytokine production"/>
    <property type="evidence" value="ECO:0007669"/>
    <property type="project" value="TreeGrafter"/>
</dbReference>
<dbReference type="InterPro" id="IPR003599">
    <property type="entry name" value="Ig_sub"/>
</dbReference>
<dbReference type="SMART" id="SM00408">
    <property type="entry name" value="IGc2"/>
    <property type="match status" value="1"/>
</dbReference>
<dbReference type="Ensembl" id="ENSPLAT00000020621.1">
    <property type="protein sequence ID" value="ENSPLAP00000027517.1"/>
    <property type="gene ID" value="ENSPLAG00000016174.1"/>
</dbReference>
<dbReference type="GeneTree" id="ENSGT00940000168740"/>
<proteinExistence type="predicted"/>
<organism evidence="5 6">
    <name type="scientific">Poecilia latipinna</name>
    <name type="common">sailfin molly</name>
    <dbReference type="NCBI Taxonomy" id="48699"/>
    <lineage>
        <taxon>Eukaryota</taxon>
        <taxon>Metazoa</taxon>
        <taxon>Chordata</taxon>
        <taxon>Craniata</taxon>
        <taxon>Vertebrata</taxon>
        <taxon>Euteleostomi</taxon>
        <taxon>Actinopterygii</taxon>
        <taxon>Neopterygii</taxon>
        <taxon>Teleostei</taxon>
        <taxon>Neoteleostei</taxon>
        <taxon>Acanthomorphata</taxon>
        <taxon>Ovalentaria</taxon>
        <taxon>Atherinomorphae</taxon>
        <taxon>Cyprinodontiformes</taxon>
        <taxon>Poeciliidae</taxon>
        <taxon>Poeciliinae</taxon>
        <taxon>Poecilia</taxon>
    </lineage>
</organism>
<dbReference type="STRING" id="48699.ENSPLAP00000027517"/>
<sequence length="195" mass="22437">MTKTRFDPHQGSSLTSVVSYAAGETNITAEPGQNVTLPCEAAWNKDELIIEWSKPDLGGNDSVALYRDDQFDYHDENPAYKNRVDLQDREMKNRNVSLVLKNVTTNDTGKYECRVDRIKNKRRKRAHLNTEPICNVTLHVSAPGESDWIRTSSCFMVINVREKNMSDQMFMFSVVSVEISWSEISRDQHWTDSWS</sequence>
<keyword evidence="3" id="KW-0393">Immunoglobulin domain</keyword>
<accession>A0A3B3VRL9</accession>
<dbReference type="InterPro" id="IPR013106">
    <property type="entry name" value="Ig_V-set"/>
</dbReference>
<dbReference type="SUPFAM" id="SSF48726">
    <property type="entry name" value="Immunoglobulin"/>
    <property type="match status" value="1"/>
</dbReference>
<dbReference type="InterPro" id="IPR013783">
    <property type="entry name" value="Ig-like_fold"/>
</dbReference>
<dbReference type="PANTHER" id="PTHR24100">
    <property type="entry name" value="BUTYROPHILIN"/>
    <property type="match status" value="1"/>
</dbReference>
<name>A0A3B3VRL9_9TELE</name>
<dbReference type="InterPro" id="IPR036179">
    <property type="entry name" value="Ig-like_dom_sf"/>
</dbReference>
<protein>
    <submittedName>
        <fullName evidence="5">ICOS ligand-like</fullName>
    </submittedName>
</protein>
<dbReference type="GO" id="GO:0005102">
    <property type="term" value="F:signaling receptor binding"/>
    <property type="evidence" value="ECO:0007669"/>
    <property type="project" value="TreeGrafter"/>
</dbReference>
<reference evidence="5" key="2">
    <citation type="submission" date="2025-09" db="UniProtKB">
        <authorList>
            <consortium name="Ensembl"/>
        </authorList>
    </citation>
    <scope>IDENTIFICATION</scope>
</reference>
<reference evidence="5" key="1">
    <citation type="submission" date="2025-08" db="UniProtKB">
        <authorList>
            <consortium name="Ensembl"/>
        </authorList>
    </citation>
    <scope>IDENTIFICATION</scope>
</reference>
<evidence type="ECO:0000313" key="5">
    <source>
        <dbReference type="Ensembl" id="ENSPLAP00000027517.1"/>
    </source>
</evidence>
<dbReference type="AlphaFoldDB" id="A0A3B3VRL9"/>
<dbReference type="GO" id="GO:0050852">
    <property type="term" value="P:T cell receptor signaling pathway"/>
    <property type="evidence" value="ECO:0007669"/>
    <property type="project" value="TreeGrafter"/>
</dbReference>
<dbReference type="InterPro" id="IPR050504">
    <property type="entry name" value="IgSF_BTN/MOG"/>
</dbReference>
<feature type="domain" description="Ig-like" evidence="4">
    <location>
        <begin position="8"/>
        <end position="129"/>
    </location>
</feature>